<comment type="caution">
    <text evidence="2">The sequence shown here is derived from an EMBL/GenBank/DDBJ whole genome shotgun (WGS) entry which is preliminary data.</text>
</comment>
<organism evidence="2 3">
    <name type="scientific">Candidatus Iainarchaeum sp</name>
    <dbReference type="NCBI Taxonomy" id="3101447"/>
    <lineage>
        <taxon>Archaea</taxon>
        <taxon>Candidatus Iainarchaeota</taxon>
        <taxon>Candidatus Iainarchaeia</taxon>
        <taxon>Candidatus Iainarchaeales</taxon>
        <taxon>Candidatus Iainarchaeaceae</taxon>
        <taxon>Candidatus Iainarchaeum</taxon>
    </lineage>
</organism>
<accession>A0A497JJT7</accession>
<dbReference type="GO" id="GO:0003677">
    <property type="term" value="F:DNA binding"/>
    <property type="evidence" value="ECO:0007669"/>
    <property type="project" value="InterPro"/>
</dbReference>
<dbReference type="InterPro" id="IPR036883">
    <property type="entry name" value="PDCD5-like_sf"/>
</dbReference>
<dbReference type="Gene3D" id="1.10.8.140">
    <property type="entry name" value="PDCD5-like"/>
    <property type="match status" value="1"/>
</dbReference>
<dbReference type="PIRSF" id="PIRSF015730">
    <property type="entry name" value="TFAR19"/>
    <property type="match status" value="1"/>
</dbReference>
<evidence type="ECO:0000313" key="2">
    <source>
        <dbReference type="EMBL" id="RLG70242.1"/>
    </source>
</evidence>
<gene>
    <name evidence="2" type="ORF">DRO07_00640</name>
</gene>
<dbReference type="Pfam" id="PF01984">
    <property type="entry name" value="dsDNA_bind"/>
    <property type="match status" value="1"/>
</dbReference>
<dbReference type="SUPFAM" id="SSF46950">
    <property type="entry name" value="Double-stranded DNA-binding domain"/>
    <property type="match status" value="1"/>
</dbReference>
<name>A0A497JJT7_9ARCH</name>
<sequence>MEENIDEIKRKKLEELKQRYALQQELMKQIEAERQLNIILRKLLTSEARERLKNVRLVNQELYLRAIQQIMALAQAGKLTERVTDEQMKKILMLLSKKKETRIIRK</sequence>
<comment type="similarity">
    <text evidence="1">Belongs to the PDCD5 family.</text>
</comment>
<dbReference type="EMBL" id="QMWO01000013">
    <property type="protein sequence ID" value="RLG70242.1"/>
    <property type="molecule type" value="Genomic_DNA"/>
</dbReference>
<reference evidence="2 3" key="1">
    <citation type="submission" date="2018-06" db="EMBL/GenBank/DDBJ databases">
        <title>Extensive metabolic versatility and redundancy in microbially diverse, dynamic hydrothermal sediments.</title>
        <authorList>
            <person name="Dombrowski N."/>
            <person name="Teske A."/>
            <person name="Baker B.J."/>
        </authorList>
    </citation>
    <scope>NUCLEOTIDE SEQUENCE [LARGE SCALE GENOMIC DNA]</scope>
    <source>
        <strain evidence="2">B9_G13</strain>
    </source>
</reference>
<dbReference type="Proteomes" id="UP000277633">
    <property type="component" value="Unassembled WGS sequence"/>
</dbReference>
<evidence type="ECO:0000313" key="3">
    <source>
        <dbReference type="Proteomes" id="UP000277633"/>
    </source>
</evidence>
<evidence type="ECO:0000256" key="1">
    <source>
        <dbReference type="ARBA" id="ARBA00010490"/>
    </source>
</evidence>
<dbReference type="AlphaFoldDB" id="A0A497JJT7"/>
<dbReference type="InterPro" id="IPR002836">
    <property type="entry name" value="PDCD5-like"/>
</dbReference>
<proteinExistence type="inferred from homology"/>
<evidence type="ECO:0008006" key="4">
    <source>
        <dbReference type="Google" id="ProtNLM"/>
    </source>
</evidence>
<protein>
    <recommendedName>
        <fullName evidence="4">DNA-binding protein</fullName>
    </recommendedName>
</protein>